<gene>
    <name evidence="1" type="ORF">FOC1_h10017726</name>
</gene>
<protein>
    <submittedName>
        <fullName evidence="1">Uncharacterized protein</fullName>
    </submittedName>
</protein>
<feature type="non-terminal residue" evidence="1">
    <location>
        <position position="1"/>
    </location>
</feature>
<evidence type="ECO:0000313" key="1">
    <source>
        <dbReference type="EMBL" id="ENH75794.1"/>
    </source>
</evidence>
<dbReference type="AlphaFoldDB" id="N4UKR1"/>
<dbReference type="Gene3D" id="3.40.50.12780">
    <property type="entry name" value="N-terminal domain of ligase-like"/>
    <property type="match status" value="1"/>
</dbReference>
<sequence>VGEIGVSWAGSSEVSRGYIDLPEKTAERFRFDPYSQDG</sequence>
<reference evidence="2" key="1">
    <citation type="submission" date="2012-09" db="EMBL/GenBank/DDBJ databases">
        <title>Genome sequencing and comparative transcriptomics of race 1 and race 4 of banana pathogen: Fusarium oxysporum f. sp. cubense.</title>
        <authorList>
            <person name="Fang X."/>
            <person name="Huang J."/>
        </authorList>
    </citation>
    <scope>NUCLEOTIDE SEQUENCE [LARGE SCALE GENOMIC DNA]</scope>
    <source>
        <strain evidence="2">race 1</strain>
    </source>
</reference>
<organism evidence="1 2">
    <name type="scientific">Fusarium oxysporum f. sp. cubense (strain race 1)</name>
    <name type="common">Panama disease fungus</name>
    <dbReference type="NCBI Taxonomy" id="1229664"/>
    <lineage>
        <taxon>Eukaryota</taxon>
        <taxon>Fungi</taxon>
        <taxon>Dikarya</taxon>
        <taxon>Ascomycota</taxon>
        <taxon>Pezizomycotina</taxon>
        <taxon>Sordariomycetes</taxon>
        <taxon>Hypocreomycetidae</taxon>
        <taxon>Hypocreales</taxon>
        <taxon>Nectriaceae</taxon>
        <taxon>Fusarium</taxon>
        <taxon>Fusarium oxysporum species complex</taxon>
    </lineage>
</organism>
<feature type="non-terminal residue" evidence="1">
    <location>
        <position position="38"/>
    </location>
</feature>
<dbReference type="VEuPathDB" id="FungiDB:FOC1_h10017726"/>
<dbReference type="HOGENOM" id="CLU_3335672_0_0_1"/>
<proteinExistence type="predicted"/>
<evidence type="ECO:0000313" key="2">
    <source>
        <dbReference type="Proteomes" id="UP000016928"/>
    </source>
</evidence>
<accession>N4UKR1</accession>
<reference evidence="2" key="2">
    <citation type="journal article" date="2014" name="PLoS ONE">
        <title>Genome and Transcriptome Analysis of the Fungal Pathogen Fusarium oxysporum f. sp. cubense Causing Banana Vascular Wilt Disease.</title>
        <authorList>
            <person name="Guo L."/>
            <person name="Han L."/>
            <person name="Yang L."/>
            <person name="Zeng H."/>
            <person name="Fan D."/>
            <person name="Zhu Y."/>
            <person name="Feng Y."/>
            <person name="Wang G."/>
            <person name="Peng C."/>
            <person name="Jiang X."/>
            <person name="Zhou D."/>
            <person name="Ni P."/>
            <person name="Liang C."/>
            <person name="Liu L."/>
            <person name="Wang J."/>
            <person name="Mao C."/>
            <person name="Fang X."/>
            <person name="Peng M."/>
            <person name="Huang J."/>
        </authorList>
    </citation>
    <scope>NUCLEOTIDE SEQUENCE [LARGE SCALE GENOMIC DNA]</scope>
    <source>
        <strain evidence="2">race 1</strain>
    </source>
</reference>
<dbReference type="EMBL" id="KB729955">
    <property type="protein sequence ID" value="ENH75794.1"/>
    <property type="molecule type" value="Genomic_DNA"/>
</dbReference>
<dbReference type="InterPro" id="IPR042099">
    <property type="entry name" value="ANL_N_sf"/>
</dbReference>
<name>N4UKR1_FUSC1</name>
<dbReference type="Proteomes" id="UP000016928">
    <property type="component" value="Unassembled WGS sequence"/>
</dbReference>